<gene>
    <name evidence="2" type="ORF">M011DRAFT_226784</name>
</gene>
<keyword evidence="1" id="KW-1133">Transmembrane helix</keyword>
<accession>A0A6A6UY62</accession>
<evidence type="ECO:0000313" key="3">
    <source>
        <dbReference type="Proteomes" id="UP000799440"/>
    </source>
</evidence>
<keyword evidence="1" id="KW-0812">Transmembrane</keyword>
<organism evidence="2 3">
    <name type="scientific">Sporormia fimetaria CBS 119925</name>
    <dbReference type="NCBI Taxonomy" id="1340428"/>
    <lineage>
        <taxon>Eukaryota</taxon>
        <taxon>Fungi</taxon>
        <taxon>Dikarya</taxon>
        <taxon>Ascomycota</taxon>
        <taxon>Pezizomycotina</taxon>
        <taxon>Dothideomycetes</taxon>
        <taxon>Pleosporomycetidae</taxon>
        <taxon>Pleosporales</taxon>
        <taxon>Sporormiaceae</taxon>
        <taxon>Sporormia</taxon>
    </lineage>
</organism>
<protein>
    <submittedName>
        <fullName evidence="2">Uncharacterized protein</fullName>
    </submittedName>
</protein>
<evidence type="ECO:0000256" key="1">
    <source>
        <dbReference type="SAM" id="Phobius"/>
    </source>
</evidence>
<dbReference type="EMBL" id="MU006599">
    <property type="protein sequence ID" value="KAF2743208.1"/>
    <property type="molecule type" value="Genomic_DNA"/>
</dbReference>
<evidence type="ECO:0000313" key="2">
    <source>
        <dbReference type="EMBL" id="KAF2743208.1"/>
    </source>
</evidence>
<keyword evidence="1" id="KW-0472">Membrane</keyword>
<reference evidence="2" key="1">
    <citation type="journal article" date="2020" name="Stud. Mycol.">
        <title>101 Dothideomycetes genomes: a test case for predicting lifestyles and emergence of pathogens.</title>
        <authorList>
            <person name="Haridas S."/>
            <person name="Albert R."/>
            <person name="Binder M."/>
            <person name="Bloem J."/>
            <person name="Labutti K."/>
            <person name="Salamov A."/>
            <person name="Andreopoulos B."/>
            <person name="Baker S."/>
            <person name="Barry K."/>
            <person name="Bills G."/>
            <person name="Bluhm B."/>
            <person name="Cannon C."/>
            <person name="Castanera R."/>
            <person name="Culley D."/>
            <person name="Daum C."/>
            <person name="Ezra D."/>
            <person name="Gonzalez J."/>
            <person name="Henrissat B."/>
            <person name="Kuo A."/>
            <person name="Liang C."/>
            <person name="Lipzen A."/>
            <person name="Lutzoni F."/>
            <person name="Magnuson J."/>
            <person name="Mondo S."/>
            <person name="Nolan M."/>
            <person name="Ohm R."/>
            <person name="Pangilinan J."/>
            <person name="Park H.-J."/>
            <person name="Ramirez L."/>
            <person name="Alfaro M."/>
            <person name="Sun H."/>
            <person name="Tritt A."/>
            <person name="Yoshinaga Y."/>
            <person name="Zwiers L.-H."/>
            <person name="Turgeon B."/>
            <person name="Goodwin S."/>
            <person name="Spatafora J."/>
            <person name="Crous P."/>
            <person name="Grigoriev I."/>
        </authorList>
    </citation>
    <scope>NUCLEOTIDE SEQUENCE</scope>
    <source>
        <strain evidence="2">CBS 119925</strain>
    </source>
</reference>
<proteinExistence type="predicted"/>
<dbReference type="Proteomes" id="UP000799440">
    <property type="component" value="Unassembled WGS sequence"/>
</dbReference>
<keyword evidence="3" id="KW-1185">Reference proteome</keyword>
<feature type="transmembrane region" description="Helical" evidence="1">
    <location>
        <begin position="111"/>
        <end position="132"/>
    </location>
</feature>
<name>A0A6A6UY62_9PLEO</name>
<sequence length="165" mass="18254">MPLEFDRSDSGKSPVLRLYLHFSFQIAPLSHTVHAHLPPCLLFMSSCFPVFHLSHLNSAVFGIRSNLCGFRAFQAGGWGRRLQHRYSVFPDNRFYGNHGGRGAGSKTKKRMCVYVAFAGFLRAFGFWIRWVAGGGLQIDLHGRVLGAGVSGALEGWKGFCFSAAD</sequence>
<dbReference type="AlphaFoldDB" id="A0A6A6UY62"/>